<dbReference type="AlphaFoldDB" id="A0AAN6N7B6"/>
<keyword evidence="3" id="KW-1185">Reference proteome</keyword>
<feature type="compositionally biased region" description="Low complexity" evidence="1">
    <location>
        <begin position="41"/>
        <end position="50"/>
    </location>
</feature>
<feature type="compositionally biased region" description="Polar residues" evidence="1">
    <location>
        <begin position="762"/>
        <end position="773"/>
    </location>
</feature>
<feature type="compositionally biased region" description="Polar residues" evidence="1">
    <location>
        <begin position="441"/>
        <end position="450"/>
    </location>
</feature>
<evidence type="ECO:0000256" key="1">
    <source>
        <dbReference type="SAM" id="MobiDB-lite"/>
    </source>
</evidence>
<comment type="caution">
    <text evidence="2">The sequence shown here is derived from an EMBL/GenBank/DDBJ whole genome shotgun (WGS) entry which is preliminary data.</text>
</comment>
<evidence type="ECO:0000313" key="3">
    <source>
        <dbReference type="Proteomes" id="UP001303473"/>
    </source>
</evidence>
<organism evidence="2 3">
    <name type="scientific">Diplogelasinospora grovesii</name>
    <dbReference type="NCBI Taxonomy" id="303347"/>
    <lineage>
        <taxon>Eukaryota</taxon>
        <taxon>Fungi</taxon>
        <taxon>Dikarya</taxon>
        <taxon>Ascomycota</taxon>
        <taxon>Pezizomycotina</taxon>
        <taxon>Sordariomycetes</taxon>
        <taxon>Sordariomycetidae</taxon>
        <taxon>Sordariales</taxon>
        <taxon>Diplogelasinosporaceae</taxon>
        <taxon>Diplogelasinospora</taxon>
    </lineage>
</organism>
<gene>
    <name evidence="2" type="ORF">QBC46DRAFT_342057</name>
</gene>
<dbReference type="Proteomes" id="UP001303473">
    <property type="component" value="Unassembled WGS sequence"/>
</dbReference>
<sequence>MEQVGLVLDQGPLDLEDYHLDLDAGTEMDDFDFNLDGSYSGEGQYQAAEAGADDSTHQSADFEINHQGNEVEGGHSSSDNAHTPGSALGLGEDVGGHAGDDHQDEIGYEEEEHVTTDINAADQAEEISMVDLQPSTDQLEGQQDHTKNASEVQTQETLEIQIQETLDIEVPEHVEVQTQNSEAKPNEEDGQALDFEGSGAEPLDNGVDNDETGHDSAGVNDEGAHEGSAKDRASYSQEPEISQADEASNDASESSEGIPNITVFYNDGQYSLFGSSSDDPETYFLSDANVLDSPLSALLSSIRDVIFDEIPSQDELFIHIDELSLEFGESSQKRFLRRTFREILDCHTALATKQGADPSDLVLRLIVRPNCERHFAELLHEAGLDYESPSDGADDGSQSHEEMPQEDYSEEQMSDSEEPSNNESRADYGMDNADYPYVEESNVQTASGEGSHTLEGVGDQNPSLNRAESAERFEFEDEGEGEDALEESYDEIQYDEYNHPEGEAEGDEEYAEDEVDVTGGANDEFGADQATGDAHLATENSEQPAHEEDSHQDTADGPLSLDAGEDMTTGVDVGKNPELTSDGKFPPFLTSTDGGPPNNNPMASHSISDRGIAEDFIDYSEDEAPPPSVSEPRMKRAHDLPMRQPALKRRKAKDAKSELEWWQIDYSDDEYDDDTTITYHQGNDLAFALDTASGLAAIDDNNAGGDDEYVNTFDITEYSGELLDIEAVDLQQETSQTMDHGSESIIDVNYDQTAYSAAAQGATPTQSSATATLNGDEIGYEDDDAPAESLVNEDNTQHSGDAPENQNDEIDWGQDDDDNHESAEQDKAEAAPTPSSVSAKRSRQTDEPESLADEGDCKRRRT</sequence>
<feature type="compositionally biased region" description="Acidic residues" evidence="1">
    <location>
        <begin position="474"/>
        <end position="494"/>
    </location>
</feature>
<feature type="compositionally biased region" description="Basic and acidic residues" evidence="1">
    <location>
        <begin position="820"/>
        <end position="829"/>
    </location>
</feature>
<feature type="region of interest" description="Disordered" evidence="1">
    <location>
        <begin position="759"/>
        <end position="862"/>
    </location>
</feature>
<protein>
    <submittedName>
        <fullName evidence="2">Uncharacterized protein</fullName>
    </submittedName>
</protein>
<feature type="compositionally biased region" description="Acidic residues" evidence="1">
    <location>
        <begin position="404"/>
        <end position="420"/>
    </location>
</feature>
<feature type="region of interest" description="Disordered" evidence="1">
    <location>
        <begin position="35"/>
        <end position="115"/>
    </location>
</feature>
<dbReference type="EMBL" id="MU853803">
    <property type="protein sequence ID" value="KAK3939911.1"/>
    <property type="molecule type" value="Genomic_DNA"/>
</dbReference>
<feature type="compositionally biased region" description="Acidic residues" evidence="1">
    <location>
        <begin position="806"/>
        <end position="819"/>
    </location>
</feature>
<feature type="compositionally biased region" description="Basic and acidic residues" evidence="1">
    <location>
        <begin position="544"/>
        <end position="554"/>
    </location>
</feature>
<reference evidence="3" key="1">
    <citation type="journal article" date="2023" name="Mol. Phylogenet. Evol.">
        <title>Genome-scale phylogeny and comparative genomics of the fungal order Sordariales.</title>
        <authorList>
            <person name="Hensen N."/>
            <person name="Bonometti L."/>
            <person name="Westerberg I."/>
            <person name="Brannstrom I.O."/>
            <person name="Guillou S."/>
            <person name="Cros-Aarteil S."/>
            <person name="Calhoun S."/>
            <person name="Haridas S."/>
            <person name="Kuo A."/>
            <person name="Mondo S."/>
            <person name="Pangilinan J."/>
            <person name="Riley R."/>
            <person name="LaButti K."/>
            <person name="Andreopoulos B."/>
            <person name="Lipzen A."/>
            <person name="Chen C."/>
            <person name="Yan M."/>
            <person name="Daum C."/>
            <person name="Ng V."/>
            <person name="Clum A."/>
            <person name="Steindorff A."/>
            <person name="Ohm R.A."/>
            <person name="Martin F."/>
            <person name="Silar P."/>
            <person name="Natvig D.O."/>
            <person name="Lalanne C."/>
            <person name="Gautier V."/>
            <person name="Ament-Velasquez S.L."/>
            <person name="Kruys A."/>
            <person name="Hutchinson M.I."/>
            <person name="Powell A.J."/>
            <person name="Barry K."/>
            <person name="Miller A.N."/>
            <person name="Grigoriev I.V."/>
            <person name="Debuchy R."/>
            <person name="Gladieux P."/>
            <person name="Hiltunen Thoren M."/>
            <person name="Johannesson H."/>
        </authorList>
    </citation>
    <scope>NUCLEOTIDE SEQUENCE [LARGE SCALE GENOMIC DNA]</scope>
    <source>
        <strain evidence="3">CBS 340.73</strain>
    </source>
</reference>
<feature type="compositionally biased region" description="Acidic residues" evidence="1">
    <location>
        <begin position="615"/>
        <end position="624"/>
    </location>
</feature>
<feature type="compositionally biased region" description="Basic and acidic residues" evidence="1">
    <location>
        <begin position="94"/>
        <end position="105"/>
    </location>
</feature>
<evidence type="ECO:0000313" key="2">
    <source>
        <dbReference type="EMBL" id="KAK3939911.1"/>
    </source>
</evidence>
<feature type="compositionally biased region" description="Acidic residues" evidence="1">
    <location>
        <begin position="503"/>
        <end position="516"/>
    </location>
</feature>
<accession>A0AAN6N7B6</accession>
<feature type="compositionally biased region" description="Low complexity" evidence="1">
    <location>
        <begin position="242"/>
        <end position="256"/>
    </location>
</feature>
<feature type="compositionally biased region" description="Basic and acidic residues" evidence="1">
    <location>
        <begin position="632"/>
        <end position="641"/>
    </location>
</feature>
<feature type="compositionally biased region" description="Basic and acidic residues" evidence="1">
    <location>
        <begin position="222"/>
        <end position="233"/>
    </location>
</feature>
<feature type="compositionally biased region" description="Low complexity" evidence="1">
    <location>
        <begin position="153"/>
        <end position="165"/>
    </location>
</feature>
<feature type="region of interest" description="Disordered" evidence="1">
    <location>
        <begin position="383"/>
        <end position="652"/>
    </location>
</feature>
<name>A0AAN6N7B6_9PEZI</name>
<feature type="region of interest" description="Disordered" evidence="1">
    <location>
        <begin position="131"/>
        <end position="258"/>
    </location>
</feature>
<proteinExistence type="predicted"/>